<dbReference type="EMBL" id="LBXO01000011">
    <property type="protein sequence ID" value="KKR33276.1"/>
    <property type="molecule type" value="Genomic_DNA"/>
</dbReference>
<comment type="caution">
    <text evidence="1">The sequence shown here is derived from an EMBL/GenBank/DDBJ whole genome shotgun (WGS) entry which is preliminary data.</text>
</comment>
<proteinExistence type="predicted"/>
<gene>
    <name evidence="1" type="ORF">UT64_C0011G0009</name>
</gene>
<dbReference type="AlphaFoldDB" id="A0A0G0Q7H4"/>
<evidence type="ECO:0000313" key="1">
    <source>
        <dbReference type="EMBL" id="KKR33276.1"/>
    </source>
</evidence>
<dbReference type="Proteomes" id="UP000034137">
    <property type="component" value="Unassembled WGS sequence"/>
</dbReference>
<name>A0A0G0Q7H4_9BACT</name>
<sequence length="184" mass="22100">MKTEMTDQTHQVALFMSKLVVMIIEGTFPNCLVREFNIYIKKMFRKAYFFEQVEKKQPISYPKAIDLFTDLFLFLWGSKPPKTEDTESKNCFDKLILLRNQLCWEKMTLIFMLKDFEQLDMEYLTGHPKEKRFWIAYFDGNYQFLQDKEILTVSEKNSPTVIMECRVDKDLLTICYFKSMFYGL</sequence>
<protein>
    <submittedName>
        <fullName evidence="1">Uncharacterized protein</fullName>
    </submittedName>
</protein>
<evidence type="ECO:0000313" key="2">
    <source>
        <dbReference type="Proteomes" id="UP000034137"/>
    </source>
</evidence>
<accession>A0A0G0Q7H4</accession>
<organism evidence="1 2">
    <name type="scientific">Candidatus Falkowbacteria bacterium GW2011_GWF2_39_8</name>
    <dbReference type="NCBI Taxonomy" id="1618642"/>
    <lineage>
        <taxon>Bacteria</taxon>
        <taxon>Candidatus Falkowiibacteriota</taxon>
    </lineage>
</organism>
<reference evidence="1 2" key="1">
    <citation type="journal article" date="2015" name="Nature">
        <title>rRNA introns, odd ribosomes, and small enigmatic genomes across a large radiation of phyla.</title>
        <authorList>
            <person name="Brown C.T."/>
            <person name="Hug L.A."/>
            <person name="Thomas B.C."/>
            <person name="Sharon I."/>
            <person name="Castelle C.J."/>
            <person name="Singh A."/>
            <person name="Wilkins M.J."/>
            <person name="Williams K.H."/>
            <person name="Banfield J.F."/>
        </authorList>
    </citation>
    <scope>NUCLEOTIDE SEQUENCE [LARGE SCALE GENOMIC DNA]</scope>
</reference>